<evidence type="ECO:0000256" key="3">
    <source>
        <dbReference type="ARBA" id="ARBA00022989"/>
    </source>
</evidence>
<reference evidence="7 8" key="2">
    <citation type="submission" date="2018-11" db="EMBL/GenBank/DDBJ databases">
        <authorList>
            <consortium name="Pathogen Informatics"/>
        </authorList>
    </citation>
    <scope>NUCLEOTIDE SEQUENCE [LARGE SCALE GENOMIC DNA]</scope>
</reference>
<dbReference type="PROSITE" id="PS50801">
    <property type="entry name" value="STAS"/>
    <property type="match status" value="1"/>
</dbReference>
<proteinExistence type="predicted"/>
<dbReference type="WBParaSite" id="TCNE_0000664901-mRNA-1">
    <property type="protein sequence ID" value="TCNE_0000664901-mRNA-1"/>
    <property type="gene ID" value="TCNE_0000664901"/>
</dbReference>
<keyword evidence="3 5" id="KW-1133">Transmembrane helix</keyword>
<feature type="transmembrane region" description="Helical" evidence="5">
    <location>
        <begin position="284"/>
        <end position="303"/>
    </location>
</feature>
<evidence type="ECO:0000256" key="1">
    <source>
        <dbReference type="ARBA" id="ARBA00004141"/>
    </source>
</evidence>
<dbReference type="Pfam" id="PF01740">
    <property type="entry name" value="STAS"/>
    <property type="match status" value="1"/>
</dbReference>
<dbReference type="GO" id="GO:0016020">
    <property type="term" value="C:membrane"/>
    <property type="evidence" value="ECO:0007669"/>
    <property type="project" value="UniProtKB-SubCell"/>
</dbReference>
<dbReference type="SUPFAM" id="SSF52091">
    <property type="entry name" value="SpoIIaa-like"/>
    <property type="match status" value="1"/>
</dbReference>
<sequence length="480" mass="52967">MTVQAIRDAEGKYSEELALLHSNSTTFLELSEDNDSLQQLRCAFAIGLTLCVGTAQLLMAVLQMDFLTAYLSDQLVTGFSLGAAVHVIATQMKDLVDLTGLPRRSGTGKIFLKIYDFFANLYRANWYAGVTSLVGGVALMLGKWIVGVLINKYFHRSFPVPFELLLVIFATLFSTVLKLHTEHDVRVVGTIPTGLPSPSLPPFGIISYVWKDSISMAIVIVAVHVSVAKILANKHRYHVDNKQELYALGISNILASFFPVFPVSCGLGRAFICSEIGSKTQLKTIFSCAFLIVVILFVGPYLYNLPMCILATIVVLVLKAVFMKIAEVPHLWRCSKIDCKFAEWKAETRRTNFSYREQQSLVGAAVKVAPGAVIKKEVSNGSTLLVVIDFSAVPFIDICAAESIRKLINDLTADGVEVSLANVSDELNERLYRFGIIQDVDSRLGESVAQVVKHLNSKRYPGNESRYYRGTTGLDEQPFS</sequence>
<dbReference type="AlphaFoldDB" id="A0A183UDS9"/>
<dbReference type="Proteomes" id="UP000050794">
    <property type="component" value="Unassembled WGS sequence"/>
</dbReference>
<dbReference type="InterPro" id="IPR036513">
    <property type="entry name" value="STAS_dom_sf"/>
</dbReference>
<evidence type="ECO:0000259" key="6">
    <source>
        <dbReference type="PROSITE" id="PS50801"/>
    </source>
</evidence>
<evidence type="ECO:0000256" key="4">
    <source>
        <dbReference type="ARBA" id="ARBA00023136"/>
    </source>
</evidence>
<dbReference type="InterPro" id="IPR002645">
    <property type="entry name" value="STAS_dom"/>
</dbReference>
<protein>
    <submittedName>
        <fullName evidence="9">STAS domain-containing protein</fullName>
    </submittedName>
</protein>
<dbReference type="InterPro" id="IPR011547">
    <property type="entry name" value="SLC26A/SulP_dom"/>
</dbReference>
<dbReference type="PANTHER" id="PTHR11814">
    <property type="entry name" value="SULFATE TRANSPORTER"/>
    <property type="match status" value="1"/>
</dbReference>
<dbReference type="Pfam" id="PF00916">
    <property type="entry name" value="Sulfate_transp"/>
    <property type="match status" value="1"/>
</dbReference>
<name>A0A183UDS9_TOXCA</name>
<dbReference type="CDD" id="cd07042">
    <property type="entry name" value="STAS_SulP_like_sulfate_transporter"/>
    <property type="match status" value="1"/>
</dbReference>
<dbReference type="Gene3D" id="3.30.750.24">
    <property type="entry name" value="STAS domain"/>
    <property type="match status" value="1"/>
</dbReference>
<keyword evidence="2 5" id="KW-0812">Transmembrane</keyword>
<comment type="subcellular location">
    <subcellularLocation>
        <location evidence="1">Membrane</location>
        <topology evidence="1">Multi-pass membrane protein</topology>
    </subcellularLocation>
</comment>
<evidence type="ECO:0000256" key="5">
    <source>
        <dbReference type="SAM" id="Phobius"/>
    </source>
</evidence>
<feature type="domain" description="STAS" evidence="6">
    <location>
        <begin position="386"/>
        <end position="455"/>
    </location>
</feature>
<gene>
    <name evidence="7" type="ORF">TCNE_LOCUS6649</name>
</gene>
<keyword evidence="4 5" id="KW-0472">Membrane</keyword>
<keyword evidence="8" id="KW-1185">Reference proteome</keyword>
<dbReference type="GO" id="GO:0055085">
    <property type="term" value="P:transmembrane transport"/>
    <property type="evidence" value="ECO:0007669"/>
    <property type="project" value="InterPro"/>
</dbReference>
<evidence type="ECO:0000313" key="7">
    <source>
        <dbReference type="EMBL" id="VDM37970.1"/>
    </source>
</evidence>
<reference evidence="9" key="1">
    <citation type="submission" date="2016-06" db="UniProtKB">
        <authorList>
            <consortium name="WormBaseParasite"/>
        </authorList>
    </citation>
    <scope>IDENTIFICATION</scope>
</reference>
<feature type="transmembrane region" description="Helical" evidence="5">
    <location>
        <begin position="213"/>
        <end position="232"/>
    </location>
</feature>
<evidence type="ECO:0000256" key="2">
    <source>
        <dbReference type="ARBA" id="ARBA00022692"/>
    </source>
</evidence>
<feature type="transmembrane region" description="Helical" evidence="5">
    <location>
        <begin position="158"/>
        <end position="177"/>
    </location>
</feature>
<accession>A0A183UDS9</accession>
<dbReference type="EMBL" id="UYWY01019529">
    <property type="protein sequence ID" value="VDM37970.1"/>
    <property type="molecule type" value="Genomic_DNA"/>
</dbReference>
<feature type="transmembrane region" description="Helical" evidence="5">
    <location>
        <begin position="126"/>
        <end position="146"/>
    </location>
</feature>
<evidence type="ECO:0000313" key="9">
    <source>
        <dbReference type="WBParaSite" id="TCNE_0000664901-mRNA-1"/>
    </source>
</evidence>
<dbReference type="InterPro" id="IPR001902">
    <property type="entry name" value="SLC26A/SulP_fam"/>
</dbReference>
<feature type="transmembrane region" description="Helical" evidence="5">
    <location>
        <begin position="42"/>
        <end position="62"/>
    </location>
</feature>
<organism evidence="8 9">
    <name type="scientific">Toxocara canis</name>
    <name type="common">Canine roundworm</name>
    <dbReference type="NCBI Taxonomy" id="6265"/>
    <lineage>
        <taxon>Eukaryota</taxon>
        <taxon>Metazoa</taxon>
        <taxon>Ecdysozoa</taxon>
        <taxon>Nematoda</taxon>
        <taxon>Chromadorea</taxon>
        <taxon>Rhabditida</taxon>
        <taxon>Spirurina</taxon>
        <taxon>Ascaridomorpha</taxon>
        <taxon>Ascaridoidea</taxon>
        <taxon>Toxocaridae</taxon>
        <taxon>Toxocara</taxon>
    </lineage>
</organism>
<evidence type="ECO:0000313" key="8">
    <source>
        <dbReference type="Proteomes" id="UP000050794"/>
    </source>
</evidence>